<name>A0A7H4PQF4_9ENTR</name>
<organism evidence="1 2">
    <name type="scientific">Klebsiella michiganensis</name>
    <dbReference type="NCBI Taxonomy" id="1134687"/>
    <lineage>
        <taxon>Bacteria</taxon>
        <taxon>Pseudomonadati</taxon>
        <taxon>Pseudomonadota</taxon>
        <taxon>Gammaproteobacteria</taxon>
        <taxon>Enterobacterales</taxon>
        <taxon>Enterobacteriaceae</taxon>
        <taxon>Klebsiella/Raoultella group</taxon>
        <taxon>Klebsiella</taxon>
    </lineage>
</organism>
<proteinExistence type="predicted"/>
<sequence>MAKQKFKITNWSAYNKVLRQRGSLTVWLDESAITDLAQQRQTTILDRLVHNAQRVVLQGKFTRKNRQ</sequence>
<comment type="caution">
    <text evidence="1">The sequence shown here is derived from an EMBL/GenBank/DDBJ whole genome shotgun (WGS) entry which is preliminary data.</text>
</comment>
<evidence type="ECO:0000313" key="2">
    <source>
        <dbReference type="Proteomes" id="UP000254863"/>
    </source>
</evidence>
<dbReference type="EMBL" id="UGMS01000006">
    <property type="protein sequence ID" value="STW80627.1"/>
    <property type="molecule type" value="Genomic_DNA"/>
</dbReference>
<protein>
    <submittedName>
        <fullName evidence="1">Transposase</fullName>
    </submittedName>
</protein>
<accession>A0A7H4PQF4</accession>
<dbReference type="AlphaFoldDB" id="A0A7H4PQF4"/>
<evidence type="ECO:0000313" key="1">
    <source>
        <dbReference type="EMBL" id="STW80627.1"/>
    </source>
</evidence>
<reference evidence="1 2" key="1">
    <citation type="submission" date="2018-06" db="EMBL/GenBank/DDBJ databases">
        <authorList>
            <consortium name="Pathogen Informatics"/>
            <person name="Doyle S."/>
        </authorList>
    </citation>
    <scope>NUCLEOTIDE SEQUENCE [LARGE SCALE GENOMIC DNA]</scope>
    <source>
        <strain evidence="1 2">NCTC11685</strain>
    </source>
</reference>
<dbReference type="Proteomes" id="UP000254863">
    <property type="component" value="Unassembled WGS sequence"/>
</dbReference>
<gene>
    <name evidence="1" type="ORF">NCTC11685_07992</name>
</gene>